<dbReference type="RefSeq" id="XP_013897231.1">
    <property type="nucleotide sequence ID" value="XM_014041777.1"/>
</dbReference>
<evidence type="ECO:0000313" key="2">
    <source>
        <dbReference type="EMBL" id="KIY98211.1"/>
    </source>
</evidence>
<accession>A0A0D2MBH6</accession>
<evidence type="ECO:0000256" key="1">
    <source>
        <dbReference type="SAM" id="MobiDB-lite"/>
    </source>
</evidence>
<dbReference type="EMBL" id="KK102270">
    <property type="protein sequence ID" value="KIY98211.1"/>
    <property type="molecule type" value="Genomic_DNA"/>
</dbReference>
<reference evidence="2 3" key="1">
    <citation type="journal article" date="2013" name="BMC Genomics">
        <title>Reconstruction of the lipid metabolism for the microalga Monoraphidium neglectum from its genome sequence reveals characteristics suitable for biofuel production.</title>
        <authorList>
            <person name="Bogen C."/>
            <person name="Al-Dilaimi A."/>
            <person name="Albersmeier A."/>
            <person name="Wichmann J."/>
            <person name="Grundmann M."/>
            <person name="Rupp O."/>
            <person name="Lauersen K.J."/>
            <person name="Blifernez-Klassen O."/>
            <person name="Kalinowski J."/>
            <person name="Goesmann A."/>
            <person name="Mussgnug J.H."/>
            <person name="Kruse O."/>
        </authorList>
    </citation>
    <scope>NUCLEOTIDE SEQUENCE [LARGE SCALE GENOMIC DNA]</scope>
    <source>
        <strain evidence="2 3">SAG 48.87</strain>
    </source>
</reference>
<dbReference type="AlphaFoldDB" id="A0A0D2MBH6"/>
<protein>
    <recommendedName>
        <fullName evidence="4">SET domain-containing protein</fullName>
    </recommendedName>
</protein>
<dbReference type="OrthoDB" id="5560686at2759"/>
<organism evidence="2 3">
    <name type="scientific">Monoraphidium neglectum</name>
    <dbReference type="NCBI Taxonomy" id="145388"/>
    <lineage>
        <taxon>Eukaryota</taxon>
        <taxon>Viridiplantae</taxon>
        <taxon>Chlorophyta</taxon>
        <taxon>core chlorophytes</taxon>
        <taxon>Chlorophyceae</taxon>
        <taxon>CS clade</taxon>
        <taxon>Sphaeropleales</taxon>
        <taxon>Selenastraceae</taxon>
        <taxon>Monoraphidium</taxon>
    </lineage>
</organism>
<keyword evidence="3" id="KW-1185">Reference proteome</keyword>
<dbReference type="Gene3D" id="2.170.270.10">
    <property type="entry name" value="SET domain"/>
    <property type="match status" value="1"/>
</dbReference>
<gene>
    <name evidence="2" type="ORF">MNEG_9752</name>
</gene>
<sequence>MQTKTRSKPAAAPSPQKERRGNATQGLGTIGRGVEVKKSSIALAGNGLFAARPFARGDLITEYVGRLISHEEAQLLRARRAHTHIDGLKDPQPGEGGGSFANDARDGAAINSAYDTSPSLSDAA</sequence>
<evidence type="ECO:0000313" key="3">
    <source>
        <dbReference type="Proteomes" id="UP000054498"/>
    </source>
</evidence>
<name>A0A0D2MBH6_9CHLO</name>
<dbReference type="GeneID" id="25742627"/>
<evidence type="ECO:0008006" key="4">
    <source>
        <dbReference type="Google" id="ProtNLM"/>
    </source>
</evidence>
<dbReference type="Proteomes" id="UP000054498">
    <property type="component" value="Unassembled WGS sequence"/>
</dbReference>
<proteinExistence type="predicted"/>
<dbReference type="KEGG" id="mng:MNEG_9752"/>
<feature type="compositionally biased region" description="Polar residues" evidence="1">
    <location>
        <begin position="113"/>
        <end position="124"/>
    </location>
</feature>
<feature type="region of interest" description="Disordered" evidence="1">
    <location>
        <begin position="1"/>
        <end position="31"/>
    </location>
</feature>
<dbReference type="InterPro" id="IPR046341">
    <property type="entry name" value="SET_dom_sf"/>
</dbReference>
<dbReference type="SUPFAM" id="SSF82199">
    <property type="entry name" value="SET domain"/>
    <property type="match status" value="1"/>
</dbReference>
<feature type="region of interest" description="Disordered" evidence="1">
    <location>
        <begin position="84"/>
        <end position="124"/>
    </location>
</feature>